<organism evidence="1 2">
    <name type="scientific">Pelodictyon phaeoclathratiforme (strain DSM 5477 / BU-1)</name>
    <dbReference type="NCBI Taxonomy" id="324925"/>
    <lineage>
        <taxon>Bacteria</taxon>
        <taxon>Pseudomonadati</taxon>
        <taxon>Chlorobiota</taxon>
        <taxon>Chlorobiia</taxon>
        <taxon>Chlorobiales</taxon>
        <taxon>Chlorobiaceae</taxon>
        <taxon>Chlorobium/Pelodictyon group</taxon>
        <taxon>Pelodictyon</taxon>
    </lineage>
</organism>
<gene>
    <name evidence="1" type="ordered locus">Ppha_1187</name>
</gene>
<sequence>MTQKSDVKEQAKDILEETLDREAVIVLARISEEMKLLFQAHPEPAMAKVKEIVTGFFLENGKSEQFIDDWIHTSEEYSRARGLGEQHQPKAMLSDLGVFRFMSFLRDKGLTDDQISIVLTGAVQQAASEQASQ</sequence>
<evidence type="ECO:0000313" key="2">
    <source>
        <dbReference type="Proteomes" id="UP000002724"/>
    </source>
</evidence>
<dbReference type="AlphaFoldDB" id="B4SGP7"/>
<proteinExistence type="predicted"/>
<dbReference type="RefSeq" id="WP_012507952.1">
    <property type="nucleotide sequence ID" value="NC_011060.1"/>
</dbReference>
<dbReference type="STRING" id="324925.Ppha_1187"/>
<name>B4SGP7_PELPB</name>
<evidence type="ECO:0000313" key="1">
    <source>
        <dbReference type="EMBL" id="ACF43460.1"/>
    </source>
</evidence>
<protein>
    <submittedName>
        <fullName evidence="1">Uncharacterized protein</fullName>
    </submittedName>
</protein>
<dbReference type="EMBL" id="CP001110">
    <property type="protein sequence ID" value="ACF43460.1"/>
    <property type="molecule type" value="Genomic_DNA"/>
</dbReference>
<reference evidence="1 2" key="1">
    <citation type="submission" date="2008-06" db="EMBL/GenBank/DDBJ databases">
        <title>Complete sequence of Pelodictyon phaeoclathratiforme BU-1.</title>
        <authorList>
            <consortium name="US DOE Joint Genome Institute"/>
            <person name="Lucas S."/>
            <person name="Copeland A."/>
            <person name="Lapidus A."/>
            <person name="Glavina del Rio T."/>
            <person name="Dalin E."/>
            <person name="Tice H."/>
            <person name="Bruce D."/>
            <person name="Goodwin L."/>
            <person name="Pitluck S."/>
            <person name="Schmutz J."/>
            <person name="Larimer F."/>
            <person name="Land M."/>
            <person name="Hauser L."/>
            <person name="Kyrpides N."/>
            <person name="Mikhailova N."/>
            <person name="Liu Z."/>
            <person name="Li T."/>
            <person name="Zhao F."/>
            <person name="Overmann J."/>
            <person name="Bryant D.A."/>
            <person name="Richardson P."/>
        </authorList>
    </citation>
    <scope>NUCLEOTIDE SEQUENCE [LARGE SCALE GENOMIC DNA]</scope>
    <source>
        <strain evidence="2">DSM 5477 / BU-1</strain>
    </source>
</reference>
<dbReference type="HOGENOM" id="CLU_1902944_0_0_10"/>
<dbReference type="KEGG" id="pph:Ppha_1187"/>
<accession>B4SGP7</accession>
<keyword evidence="2" id="KW-1185">Reference proteome</keyword>
<dbReference type="Proteomes" id="UP000002724">
    <property type="component" value="Chromosome"/>
</dbReference>
<dbReference type="eggNOG" id="ENOG5032SE4">
    <property type="taxonomic scope" value="Bacteria"/>
</dbReference>
<dbReference type="OrthoDB" id="597919at2"/>